<dbReference type="GO" id="GO:0003700">
    <property type="term" value="F:DNA-binding transcription factor activity"/>
    <property type="evidence" value="ECO:0007669"/>
    <property type="project" value="InterPro"/>
</dbReference>
<dbReference type="PROSITE" id="PS01124">
    <property type="entry name" value="HTH_ARAC_FAMILY_2"/>
    <property type="match status" value="1"/>
</dbReference>
<comment type="caution">
    <text evidence="5">The sequence shown here is derived from an EMBL/GenBank/DDBJ whole genome shotgun (WGS) entry which is preliminary data.</text>
</comment>
<dbReference type="PANTHER" id="PTHR43280:SF28">
    <property type="entry name" value="HTH-TYPE TRANSCRIPTIONAL ACTIVATOR RHAS"/>
    <property type="match status" value="1"/>
</dbReference>
<keyword evidence="2" id="KW-0238">DNA-binding</keyword>
<dbReference type="Gene3D" id="2.60.120.10">
    <property type="entry name" value="Jelly Rolls"/>
    <property type="match status" value="1"/>
</dbReference>
<accession>A0A9D1AG28</accession>
<dbReference type="CDD" id="cd02208">
    <property type="entry name" value="cupin_RmlC-like"/>
    <property type="match status" value="1"/>
</dbReference>
<dbReference type="PRINTS" id="PR00032">
    <property type="entry name" value="HTHARAC"/>
</dbReference>
<evidence type="ECO:0000256" key="2">
    <source>
        <dbReference type="ARBA" id="ARBA00023125"/>
    </source>
</evidence>
<dbReference type="EMBL" id="DVHB01000073">
    <property type="protein sequence ID" value="HIR39575.1"/>
    <property type="molecule type" value="Genomic_DNA"/>
</dbReference>
<dbReference type="InterPro" id="IPR018062">
    <property type="entry name" value="HTH_AraC-typ_CS"/>
</dbReference>
<dbReference type="InterPro" id="IPR018060">
    <property type="entry name" value="HTH_AraC"/>
</dbReference>
<dbReference type="Pfam" id="PF02311">
    <property type="entry name" value="AraC_binding"/>
    <property type="match status" value="1"/>
</dbReference>
<dbReference type="SUPFAM" id="SSF51215">
    <property type="entry name" value="Regulatory protein AraC"/>
    <property type="match status" value="1"/>
</dbReference>
<dbReference type="InterPro" id="IPR037923">
    <property type="entry name" value="HTH-like"/>
</dbReference>
<gene>
    <name evidence="5" type="ORF">IAB90_04240</name>
</gene>
<protein>
    <submittedName>
        <fullName evidence="5">Helix-turn-helix transcriptional regulator</fullName>
    </submittedName>
</protein>
<dbReference type="InterPro" id="IPR009057">
    <property type="entry name" value="Homeodomain-like_sf"/>
</dbReference>
<keyword evidence="3" id="KW-0804">Transcription</keyword>
<dbReference type="SMART" id="SM00342">
    <property type="entry name" value="HTH_ARAC"/>
    <property type="match status" value="1"/>
</dbReference>
<dbReference type="AlphaFoldDB" id="A0A9D1AG28"/>
<dbReference type="InterPro" id="IPR020449">
    <property type="entry name" value="Tscrpt_reg_AraC-type_HTH"/>
</dbReference>
<dbReference type="SUPFAM" id="SSF46689">
    <property type="entry name" value="Homeodomain-like"/>
    <property type="match status" value="2"/>
</dbReference>
<dbReference type="InterPro" id="IPR014710">
    <property type="entry name" value="RmlC-like_jellyroll"/>
</dbReference>
<organism evidence="5 6">
    <name type="scientific">Candidatus Coproplasma stercoripullorum</name>
    <dbReference type="NCBI Taxonomy" id="2840751"/>
    <lineage>
        <taxon>Bacteria</taxon>
        <taxon>Bacillati</taxon>
        <taxon>Bacillota</taxon>
        <taxon>Clostridia</taxon>
        <taxon>Eubacteriales</taxon>
        <taxon>Candidatus Coproplasma</taxon>
    </lineage>
</organism>
<reference evidence="5" key="2">
    <citation type="journal article" date="2021" name="PeerJ">
        <title>Extensive microbial diversity within the chicken gut microbiome revealed by metagenomics and culture.</title>
        <authorList>
            <person name="Gilroy R."/>
            <person name="Ravi A."/>
            <person name="Getino M."/>
            <person name="Pursley I."/>
            <person name="Horton D.L."/>
            <person name="Alikhan N.F."/>
            <person name="Baker D."/>
            <person name="Gharbi K."/>
            <person name="Hall N."/>
            <person name="Watson M."/>
            <person name="Adriaenssens E.M."/>
            <person name="Foster-Nyarko E."/>
            <person name="Jarju S."/>
            <person name="Secka A."/>
            <person name="Antonio M."/>
            <person name="Oren A."/>
            <person name="Chaudhuri R.R."/>
            <person name="La Ragione R."/>
            <person name="Hildebrand F."/>
            <person name="Pallen M.J."/>
        </authorList>
    </citation>
    <scope>NUCLEOTIDE SEQUENCE</scope>
    <source>
        <strain evidence="5">ChiW25-3613</strain>
    </source>
</reference>
<proteinExistence type="predicted"/>
<dbReference type="PROSITE" id="PS00041">
    <property type="entry name" value="HTH_ARAC_FAMILY_1"/>
    <property type="match status" value="1"/>
</dbReference>
<name>A0A9D1AG28_9FIRM</name>
<evidence type="ECO:0000259" key="4">
    <source>
        <dbReference type="PROSITE" id="PS01124"/>
    </source>
</evidence>
<feature type="domain" description="HTH araC/xylS-type" evidence="4">
    <location>
        <begin position="181"/>
        <end position="278"/>
    </location>
</feature>
<keyword evidence="1" id="KW-0805">Transcription regulation</keyword>
<dbReference type="Proteomes" id="UP000824179">
    <property type="component" value="Unassembled WGS sequence"/>
</dbReference>
<dbReference type="Pfam" id="PF12833">
    <property type="entry name" value="HTH_18"/>
    <property type="match status" value="1"/>
</dbReference>
<evidence type="ECO:0000256" key="1">
    <source>
        <dbReference type="ARBA" id="ARBA00023015"/>
    </source>
</evidence>
<dbReference type="GO" id="GO:0043565">
    <property type="term" value="F:sequence-specific DNA binding"/>
    <property type="evidence" value="ECO:0007669"/>
    <property type="project" value="InterPro"/>
</dbReference>
<sequence>MAGTGAVKLYKEMINKIYAWREVREKGFVMKEPHFHPYFELFYVESGACSFFIGNNMYDLHEGDFLLIPPDVFHYTRYPYGDCRRCNIFFRESNLKEGVVQAMPWQAEFFKEIRIFQLPEAYREKMSGLITDMVKEQKIDDRRSQPMLEALLQLLFLLCSRECTFLEDLPQKIHTTDREIVRAAQFIGSRYMDDITAEDIAAAAGYSPNYLCRKFREAAGVSVHEYLVFIRLQRAALELMTTDDSVTDIALRCGFSGGNYFKDAFKKKYGVTPSEYRK</sequence>
<evidence type="ECO:0000313" key="6">
    <source>
        <dbReference type="Proteomes" id="UP000824179"/>
    </source>
</evidence>
<evidence type="ECO:0000313" key="5">
    <source>
        <dbReference type="EMBL" id="HIR39575.1"/>
    </source>
</evidence>
<dbReference type="PANTHER" id="PTHR43280">
    <property type="entry name" value="ARAC-FAMILY TRANSCRIPTIONAL REGULATOR"/>
    <property type="match status" value="1"/>
</dbReference>
<reference evidence="5" key="1">
    <citation type="submission" date="2020-10" db="EMBL/GenBank/DDBJ databases">
        <authorList>
            <person name="Gilroy R."/>
        </authorList>
    </citation>
    <scope>NUCLEOTIDE SEQUENCE</scope>
    <source>
        <strain evidence="5">ChiW25-3613</strain>
    </source>
</reference>
<dbReference type="InterPro" id="IPR003313">
    <property type="entry name" value="AraC-bd"/>
</dbReference>
<evidence type="ECO:0000256" key="3">
    <source>
        <dbReference type="ARBA" id="ARBA00023163"/>
    </source>
</evidence>
<dbReference type="Gene3D" id="1.10.10.60">
    <property type="entry name" value="Homeodomain-like"/>
    <property type="match status" value="2"/>
</dbReference>